<dbReference type="GO" id="GO:0071555">
    <property type="term" value="P:cell wall organization"/>
    <property type="evidence" value="ECO:0007669"/>
    <property type="project" value="UniProtKB-KW"/>
</dbReference>
<evidence type="ECO:0000259" key="11">
    <source>
        <dbReference type="Pfam" id="PF00905"/>
    </source>
</evidence>
<dbReference type="AlphaFoldDB" id="A0A2M7EB96"/>
<reference evidence="13" key="1">
    <citation type="submission" date="2017-09" db="EMBL/GenBank/DDBJ databases">
        <title>Depth-based differentiation of microbial function through sediment-hosted aquifers and enrichment of novel symbionts in the deep terrestrial subsurface.</title>
        <authorList>
            <person name="Probst A.J."/>
            <person name="Ladd B."/>
            <person name="Jarett J.K."/>
            <person name="Geller-Mcgrath D.E."/>
            <person name="Sieber C.M.K."/>
            <person name="Emerson J.B."/>
            <person name="Anantharaman K."/>
            <person name="Thomas B.C."/>
            <person name="Malmstrom R."/>
            <person name="Stieglmeier M."/>
            <person name="Klingl A."/>
            <person name="Woyke T."/>
            <person name="Ryan C.M."/>
            <person name="Banfield J.F."/>
        </authorList>
    </citation>
    <scope>NUCLEOTIDE SEQUENCE [LARGE SCALE GENOMIC DNA]</scope>
</reference>
<dbReference type="Gene3D" id="3.40.710.10">
    <property type="entry name" value="DD-peptidase/beta-lactamase superfamily"/>
    <property type="match status" value="1"/>
</dbReference>
<dbReference type="Proteomes" id="UP000230766">
    <property type="component" value="Unassembled WGS sequence"/>
</dbReference>
<dbReference type="GO" id="GO:0008658">
    <property type="term" value="F:penicillin binding"/>
    <property type="evidence" value="ECO:0007669"/>
    <property type="project" value="InterPro"/>
</dbReference>
<dbReference type="InterPro" id="IPR001460">
    <property type="entry name" value="PCN-bd_Tpept"/>
</dbReference>
<protein>
    <recommendedName>
        <fullName evidence="9">peptidoglycan glycosyltransferase</fullName>
        <ecNumber evidence="9">2.4.99.28</ecNumber>
    </recommendedName>
</protein>
<proteinExistence type="predicted"/>
<evidence type="ECO:0000256" key="3">
    <source>
        <dbReference type="ARBA" id="ARBA00022676"/>
    </source>
</evidence>
<keyword evidence="5" id="KW-0133">Cell shape</keyword>
<keyword evidence="6" id="KW-0573">Peptidoglycan synthesis</keyword>
<evidence type="ECO:0000256" key="6">
    <source>
        <dbReference type="ARBA" id="ARBA00022984"/>
    </source>
</evidence>
<comment type="catalytic activity">
    <reaction evidence="10">
        <text>[GlcNAc-(1-&gt;4)-Mur2Ac(oyl-L-Ala-gamma-D-Glu-L-Lys-D-Ala-D-Ala)](n)-di-trans,octa-cis-undecaprenyl diphosphate + beta-D-GlcNAc-(1-&gt;4)-Mur2Ac(oyl-L-Ala-gamma-D-Glu-L-Lys-D-Ala-D-Ala)-di-trans,octa-cis-undecaprenyl diphosphate = [GlcNAc-(1-&gt;4)-Mur2Ac(oyl-L-Ala-gamma-D-Glu-L-Lys-D-Ala-D-Ala)](n+1)-di-trans,octa-cis-undecaprenyl diphosphate + di-trans,octa-cis-undecaprenyl diphosphate + H(+)</text>
        <dbReference type="Rhea" id="RHEA:23708"/>
        <dbReference type="Rhea" id="RHEA-COMP:9602"/>
        <dbReference type="Rhea" id="RHEA-COMP:9603"/>
        <dbReference type="ChEBI" id="CHEBI:15378"/>
        <dbReference type="ChEBI" id="CHEBI:58405"/>
        <dbReference type="ChEBI" id="CHEBI:60033"/>
        <dbReference type="ChEBI" id="CHEBI:78435"/>
        <dbReference type="EC" id="2.4.99.28"/>
    </reaction>
</comment>
<dbReference type="GO" id="GO:0016020">
    <property type="term" value="C:membrane"/>
    <property type="evidence" value="ECO:0007669"/>
    <property type="project" value="UniProtKB-SubCell"/>
</dbReference>
<evidence type="ECO:0000256" key="1">
    <source>
        <dbReference type="ARBA" id="ARBA00004370"/>
    </source>
</evidence>
<dbReference type="PANTHER" id="PTHR32282">
    <property type="entry name" value="BINDING PROTEIN TRANSPEPTIDASE, PUTATIVE-RELATED"/>
    <property type="match status" value="1"/>
</dbReference>
<sequence>LKDRSRYGLSLVLGAAEVKLLDIVSAFGVFSQEGVKRETIGILKVEDGNGRILEEYKDQGQKVLSEQVAREINDILSDNNARAPVFGLHSPLLLGDRPAAAKTGTSQDPNDETKAKDAWVIGYTPSLVAGVWTGNNDNTPIEKGGAGVMAAGPIWHDFMTQALKDAPIETFNKPDPIITDKPILNGQRQIHEILYWLNKDDPQGAPPEKPDSDPQFKNWETALQNWL</sequence>
<evidence type="ECO:0000256" key="8">
    <source>
        <dbReference type="ARBA" id="ARBA00023316"/>
    </source>
</evidence>
<dbReference type="EC" id="2.4.99.28" evidence="9"/>
<feature type="non-terminal residue" evidence="12">
    <location>
        <position position="1"/>
    </location>
</feature>
<organism evidence="12 13">
    <name type="scientific">Candidatus Nealsonbacteria bacterium CG01_land_8_20_14_3_00_12</name>
    <dbReference type="NCBI Taxonomy" id="1974697"/>
    <lineage>
        <taxon>Bacteria</taxon>
        <taxon>Candidatus Nealsoniibacteriota</taxon>
    </lineage>
</organism>
<keyword evidence="4" id="KW-0808">Transferase</keyword>
<dbReference type="GO" id="GO:0008955">
    <property type="term" value="F:peptidoglycan glycosyltransferase activity"/>
    <property type="evidence" value="ECO:0007669"/>
    <property type="project" value="UniProtKB-EC"/>
</dbReference>
<evidence type="ECO:0000256" key="9">
    <source>
        <dbReference type="ARBA" id="ARBA00044770"/>
    </source>
</evidence>
<dbReference type="GO" id="GO:0030288">
    <property type="term" value="C:outer membrane-bounded periplasmic space"/>
    <property type="evidence" value="ECO:0007669"/>
    <property type="project" value="TreeGrafter"/>
</dbReference>
<dbReference type="GO" id="GO:0009252">
    <property type="term" value="P:peptidoglycan biosynthetic process"/>
    <property type="evidence" value="ECO:0007669"/>
    <property type="project" value="UniProtKB-KW"/>
</dbReference>
<evidence type="ECO:0000256" key="4">
    <source>
        <dbReference type="ARBA" id="ARBA00022679"/>
    </source>
</evidence>
<gene>
    <name evidence="12" type="ORF">COS09_01710</name>
</gene>
<evidence type="ECO:0000256" key="2">
    <source>
        <dbReference type="ARBA" id="ARBA00022475"/>
    </source>
</evidence>
<comment type="subcellular location">
    <subcellularLocation>
        <location evidence="1">Membrane</location>
    </subcellularLocation>
</comment>
<keyword evidence="2" id="KW-1003">Cell membrane</keyword>
<dbReference type="PANTHER" id="PTHR32282:SF11">
    <property type="entry name" value="PENICILLIN-BINDING PROTEIN 1B"/>
    <property type="match status" value="1"/>
</dbReference>
<evidence type="ECO:0000313" key="13">
    <source>
        <dbReference type="Proteomes" id="UP000230766"/>
    </source>
</evidence>
<dbReference type="EMBL" id="PETJ01000045">
    <property type="protein sequence ID" value="PIV65030.1"/>
    <property type="molecule type" value="Genomic_DNA"/>
</dbReference>
<evidence type="ECO:0000256" key="5">
    <source>
        <dbReference type="ARBA" id="ARBA00022960"/>
    </source>
</evidence>
<keyword evidence="3" id="KW-0328">Glycosyltransferase</keyword>
<accession>A0A2M7EB96</accession>
<evidence type="ECO:0000256" key="10">
    <source>
        <dbReference type="ARBA" id="ARBA00049902"/>
    </source>
</evidence>
<comment type="caution">
    <text evidence="12">The sequence shown here is derived from an EMBL/GenBank/DDBJ whole genome shotgun (WGS) entry which is preliminary data.</text>
</comment>
<keyword evidence="7" id="KW-0472">Membrane</keyword>
<feature type="domain" description="Penicillin-binding protein transpeptidase" evidence="11">
    <location>
        <begin position="19"/>
        <end position="144"/>
    </location>
</feature>
<dbReference type="InterPro" id="IPR012338">
    <property type="entry name" value="Beta-lactam/transpept-like"/>
</dbReference>
<keyword evidence="8" id="KW-0961">Cell wall biogenesis/degradation</keyword>
<name>A0A2M7EB96_9BACT</name>
<evidence type="ECO:0000256" key="7">
    <source>
        <dbReference type="ARBA" id="ARBA00023136"/>
    </source>
</evidence>
<dbReference type="Pfam" id="PF00905">
    <property type="entry name" value="Transpeptidase"/>
    <property type="match status" value="1"/>
</dbReference>
<dbReference type="InterPro" id="IPR050396">
    <property type="entry name" value="Glycosyltr_51/Transpeptidase"/>
</dbReference>
<evidence type="ECO:0000313" key="12">
    <source>
        <dbReference type="EMBL" id="PIV65030.1"/>
    </source>
</evidence>
<dbReference type="GO" id="GO:0008360">
    <property type="term" value="P:regulation of cell shape"/>
    <property type="evidence" value="ECO:0007669"/>
    <property type="project" value="UniProtKB-KW"/>
</dbReference>
<dbReference type="SUPFAM" id="SSF56601">
    <property type="entry name" value="beta-lactamase/transpeptidase-like"/>
    <property type="match status" value="1"/>
</dbReference>